<accession>A0ABT2WHW2</accession>
<dbReference type="EMBL" id="JAOUSE010000016">
    <property type="protein sequence ID" value="MCU9594254.1"/>
    <property type="molecule type" value="Genomic_DNA"/>
</dbReference>
<proteinExistence type="predicted"/>
<evidence type="ECO:0000313" key="1">
    <source>
        <dbReference type="EMBL" id="MCU9594254.1"/>
    </source>
</evidence>
<sequence length="185" mass="21889">MHLHGWFEKAMSYNEYVDQMTRNKEKMLSIYERFHLKDDHVKKLGELQEKNLRVIALTEDWCGDAMVNNPILMKIAETANIEVRFLLRDQNLELMDQYLTNGKSRSIPIYIFIDKDGKEVAVWGPRAPEVQAFVERERAALPDKDAPEFADKQKEMYRKMSMRFLEDEELWEKIAASIVERICDN</sequence>
<dbReference type="InterPro" id="IPR036249">
    <property type="entry name" value="Thioredoxin-like_sf"/>
</dbReference>
<dbReference type="Proteomes" id="UP001208656">
    <property type="component" value="Unassembled WGS sequence"/>
</dbReference>
<name>A0ABT2WHW2_9BACI</name>
<evidence type="ECO:0000313" key="2">
    <source>
        <dbReference type="Proteomes" id="UP001208656"/>
    </source>
</evidence>
<protein>
    <submittedName>
        <fullName evidence="1">Thioredoxin family protein</fullName>
    </submittedName>
</protein>
<gene>
    <name evidence="1" type="ORF">OEV82_07265</name>
</gene>
<dbReference type="SUPFAM" id="SSF52833">
    <property type="entry name" value="Thioredoxin-like"/>
    <property type="match status" value="1"/>
</dbReference>
<dbReference type="Gene3D" id="3.40.30.10">
    <property type="entry name" value="Glutaredoxin"/>
    <property type="match status" value="1"/>
</dbReference>
<dbReference type="RefSeq" id="WP_263061459.1">
    <property type="nucleotide sequence ID" value="NZ_JAOUSE010000016.1"/>
</dbReference>
<dbReference type="Pfam" id="PF14595">
    <property type="entry name" value="Thioredoxin_9"/>
    <property type="match status" value="1"/>
</dbReference>
<comment type="caution">
    <text evidence="1">The sequence shown here is derived from an EMBL/GenBank/DDBJ whole genome shotgun (WGS) entry which is preliminary data.</text>
</comment>
<keyword evidence="2" id="KW-1185">Reference proteome</keyword>
<organism evidence="1 2">
    <name type="scientific">Pallidibacillus thermolactis</name>
    <dbReference type="NCBI Taxonomy" id="251051"/>
    <lineage>
        <taxon>Bacteria</taxon>
        <taxon>Bacillati</taxon>
        <taxon>Bacillota</taxon>
        <taxon>Bacilli</taxon>
        <taxon>Bacillales</taxon>
        <taxon>Bacillaceae</taxon>
        <taxon>Pallidibacillus</taxon>
    </lineage>
</organism>
<reference evidence="1 2" key="1">
    <citation type="submission" date="2022-10" db="EMBL/GenBank/DDBJ databases">
        <title>Description of Fervidibacillus gen. nov. in the family Fervidibacillaceae fam. nov. with two species, Fervidibacillus albus sp. nov., and Fervidibacillus halotolerans sp. nov., isolated from tidal flat sediments.</title>
        <authorList>
            <person name="Kwon K.K."/>
            <person name="Yang S.-H."/>
        </authorList>
    </citation>
    <scope>NUCLEOTIDE SEQUENCE [LARGE SCALE GENOMIC DNA]</scope>
    <source>
        <strain evidence="1 2">DSM 23332</strain>
    </source>
</reference>